<gene>
    <name evidence="2" type="ORF">J572_3242</name>
    <name evidence="1" type="ORF">J572_4215</name>
</gene>
<reference evidence="1 3" key="1">
    <citation type="submission" date="2014-04" db="EMBL/GenBank/DDBJ databases">
        <title>Comparative genomics and transcriptomics to identify genetic mechanisms underlying the emergence of carbapenem resistant Acinetobacter baumannii (CRAb).</title>
        <authorList>
            <person name="Harris A.D."/>
            <person name="Johnson K.J."/>
            <person name="George J."/>
            <person name="Nadendla S."/>
            <person name="Daugherty S.C."/>
            <person name="Parankush S."/>
            <person name="Sadzewicz L."/>
            <person name="Tallon L."/>
            <person name="Sengamalay N."/>
            <person name="Hazen T.H."/>
            <person name="Rasko D.A."/>
        </authorList>
    </citation>
    <scope>NUCLEOTIDE SEQUENCE [LARGE SCALE GENOMIC DNA]</scope>
    <source>
        <strain evidence="1 3">1499986</strain>
    </source>
</reference>
<dbReference type="InterPro" id="IPR025560">
    <property type="entry name" value="Imm22"/>
</dbReference>
<accession>A0A836LVG7</accession>
<dbReference type="EMBL" id="JMOA01000189">
    <property type="protein sequence ID" value="KCX94874.1"/>
    <property type="molecule type" value="Genomic_DNA"/>
</dbReference>
<evidence type="ECO:0008006" key="4">
    <source>
        <dbReference type="Google" id="ProtNLM"/>
    </source>
</evidence>
<dbReference type="Proteomes" id="UP000027309">
    <property type="component" value="Unassembled WGS sequence"/>
</dbReference>
<comment type="caution">
    <text evidence="1">The sequence shown here is derived from an EMBL/GenBank/DDBJ whole genome shotgun (WGS) entry which is preliminary data.</text>
</comment>
<protein>
    <recommendedName>
        <fullName evidence="4">Immunity 22 family protein</fullName>
    </recommendedName>
</protein>
<sequence>MQQDNYISIWIGNLDSSCDLYNYVLNRYSLDGDFEGSSFTDEFQIDFIDEDFVEKSFFDFTNNLELALNGFSYDKRILEEIKSKDIKLLSPINCIIIIYNFAYKLNHKSAGKIQFLCTLPYSNHNLS</sequence>
<evidence type="ECO:0000313" key="2">
    <source>
        <dbReference type="EMBL" id="KCY00176.1"/>
    </source>
</evidence>
<dbReference type="Pfam" id="PF14112">
    <property type="entry name" value="DUF4284"/>
    <property type="match status" value="1"/>
</dbReference>
<dbReference type="AlphaFoldDB" id="A0A836LVG7"/>
<dbReference type="EMBL" id="JMOA01000053">
    <property type="protein sequence ID" value="KCY00176.1"/>
    <property type="molecule type" value="Genomic_DNA"/>
</dbReference>
<evidence type="ECO:0000313" key="3">
    <source>
        <dbReference type="Proteomes" id="UP000027309"/>
    </source>
</evidence>
<name>A0A836LVG7_ACIBA</name>
<proteinExistence type="predicted"/>
<evidence type="ECO:0000313" key="1">
    <source>
        <dbReference type="EMBL" id="KCX94874.1"/>
    </source>
</evidence>
<dbReference type="RefSeq" id="WP_031960141.1">
    <property type="nucleotide sequence ID" value="NZ_JMOA01000053.1"/>
</dbReference>
<organism evidence="1 3">
    <name type="scientific">Acinetobacter baumannii 1499986</name>
    <dbReference type="NCBI Taxonomy" id="1310673"/>
    <lineage>
        <taxon>Bacteria</taxon>
        <taxon>Pseudomonadati</taxon>
        <taxon>Pseudomonadota</taxon>
        <taxon>Gammaproteobacteria</taxon>
        <taxon>Moraxellales</taxon>
        <taxon>Moraxellaceae</taxon>
        <taxon>Acinetobacter</taxon>
        <taxon>Acinetobacter calcoaceticus/baumannii complex</taxon>
    </lineage>
</organism>